<evidence type="ECO:0000259" key="1">
    <source>
        <dbReference type="Pfam" id="PF13302"/>
    </source>
</evidence>
<dbReference type="PANTHER" id="PTHR43792:SF1">
    <property type="entry name" value="N-ACETYLTRANSFERASE DOMAIN-CONTAINING PROTEIN"/>
    <property type="match status" value="1"/>
</dbReference>
<dbReference type="STRING" id="980251.GCA_001642875_04473"/>
<evidence type="ECO:0000313" key="3">
    <source>
        <dbReference type="Proteomes" id="UP000322214"/>
    </source>
</evidence>
<protein>
    <recommendedName>
        <fullName evidence="1">N-acetyltransferase domain-containing protein</fullName>
    </recommendedName>
</protein>
<organism evidence="2 3">
    <name type="scientific">Mariniblastus fucicola</name>
    <dbReference type="NCBI Taxonomy" id="980251"/>
    <lineage>
        <taxon>Bacteria</taxon>
        <taxon>Pseudomonadati</taxon>
        <taxon>Planctomycetota</taxon>
        <taxon>Planctomycetia</taxon>
        <taxon>Pirellulales</taxon>
        <taxon>Pirellulaceae</taxon>
        <taxon>Mariniblastus</taxon>
    </lineage>
</organism>
<dbReference type="PANTHER" id="PTHR43792">
    <property type="entry name" value="GNAT FAMILY, PUTATIVE (AFU_ORTHOLOGUE AFUA_3G00765)-RELATED-RELATED"/>
    <property type="match status" value="1"/>
</dbReference>
<proteinExistence type="predicted"/>
<name>A0A5B9PDL6_9BACT</name>
<gene>
    <name evidence="2" type="ORF">MFFC18_34800</name>
</gene>
<dbReference type="InterPro" id="IPR016181">
    <property type="entry name" value="Acyl_CoA_acyltransferase"/>
</dbReference>
<keyword evidence="3" id="KW-1185">Reference proteome</keyword>
<dbReference type="KEGG" id="mff:MFFC18_34800"/>
<reference evidence="2 3" key="1">
    <citation type="submission" date="2019-08" db="EMBL/GenBank/DDBJ databases">
        <title>Deep-cultivation of Planctomycetes and their phenomic and genomic characterization uncovers novel biology.</title>
        <authorList>
            <person name="Wiegand S."/>
            <person name="Jogler M."/>
            <person name="Boedeker C."/>
            <person name="Pinto D."/>
            <person name="Vollmers J."/>
            <person name="Rivas-Marin E."/>
            <person name="Kohn T."/>
            <person name="Peeters S.H."/>
            <person name="Heuer A."/>
            <person name="Rast P."/>
            <person name="Oberbeckmann S."/>
            <person name="Bunk B."/>
            <person name="Jeske O."/>
            <person name="Meyerdierks A."/>
            <person name="Storesund J.E."/>
            <person name="Kallscheuer N."/>
            <person name="Luecker S."/>
            <person name="Lage O.M."/>
            <person name="Pohl T."/>
            <person name="Merkel B.J."/>
            <person name="Hornburger P."/>
            <person name="Mueller R.-W."/>
            <person name="Bruemmer F."/>
            <person name="Labrenz M."/>
            <person name="Spormann A.M."/>
            <person name="Op den Camp H."/>
            <person name="Overmann J."/>
            <person name="Amann R."/>
            <person name="Jetten M.S.M."/>
            <person name="Mascher T."/>
            <person name="Medema M.H."/>
            <person name="Devos D.P."/>
            <person name="Kaster A.-K."/>
            <person name="Ovreas L."/>
            <person name="Rohde M."/>
            <person name="Galperin M.Y."/>
            <person name="Jogler C."/>
        </authorList>
    </citation>
    <scope>NUCLEOTIDE SEQUENCE [LARGE SCALE GENOMIC DNA]</scope>
    <source>
        <strain evidence="2 3">FC18</strain>
    </source>
</reference>
<dbReference type="AlphaFoldDB" id="A0A5B9PDL6"/>
<dbReference type="Pfam" id="PF13302">
    <property type="entry name" value="Acetyltransf_3"/>
    <property type="match status" value="1"/>
</dbReference>
<sequence length="170" mass="18649">MESDIAPFAAMCADANVMRYFPELLSQQKAIEQIRGFQRHFAENGFTYFAVEELTSAEFLGFVGLKHQSFDSPYTPAIDIGWRLKKEAWGRGFATEAAKACLDFAFEDLQLDSVLSICPTINLASEAVMKRIGMEKAGTFQHPAIAADSPLNPCVAYLASTPRVTDGQAA</sequence>
<dbReference type="InterPro" id="IPR051531">
    <property type="entry name" value="N-acetyltransferase"/>
</dbReference>
<dbReference type="InterPro" id="IPR000182">
    <property type="entry name" value="GNAT_dom"/>
</dbReference>
<dbReference type="Gene3D" id="3.40.630.30">
    <property type="match status" value="1"/>
</dbReference>
<dbReference type="SUPFAM" id="SSF55729">
    <property type="entry name" value="Acyl-CoA N-acyltransferases (Nat)"/>
    <property type="match status" value="1"/>
</dbReference>
<feature type="domain" description="N-acetyltransferase" evidence="1">
    <location>
        <begin position="2"/>
        <end position="135"/>
    </location>
</feature>
<accession>A0A5B9PDL6</accession>
<dbReference type="Proteomes" id="UP000322214">
    <property type="component" value="Chromosome"/>
</dbReference>
<dbReference type="EMBL" id="CP042912">
    <property type="protein sequence ID" value="QEG23579.1"/>
    <property type="molecule type" value="Genomic_DNA"/>
</dbReference>
<evidence type="ECO:0000313" key="2">
    <source>
        <dbReference type="EMBL" id="QEG23579.1"/>
    </source>
</evidence>
<dbReference type="GO" id="GO:0016747">
    <property type="term" value="F:acyltransferase activity, transferring groups other than amino-acyl groups"/>
    <property type="evidence" value="ECO:0007669"/>
    <property type="project" value="InterPro"/>
</dbReference>